<protein>
    <submittedName>
        <fullName evidence="1">Uncharacterized protein</fullName>
    </submittedName>
</protein>
<proteinExistence type="predicted"/>
<reference evidence="1 2" key="1">
    <citation type="submission" date="2024-08" db="EMBL/GenBank/DDBJ databases">
        <title>Mycobacterium servetensis sp. nov., a novel rapid-growing mycobacterial species recovered from a human patient in Zaragoza, Spain.</title>
        <authorList>
            <person name="Tristancho-Baro A.I."/>
            <person name="Buenestado-Serrano S."/>
            <person name="Garcia De Viedma D."/>
            <person name="Milagro-Beamonte A."/>
            <person name="Burillo N."/>
            <person name="Sanz S."/>
            <person name="Lopez-Calleja A.I."/>
            <person name="Penas-Utrilla D."/>
            <person name="Guardingo M."/>
            <person name="Garcia M.J."/>
            <person name="Vinuelas-Bayon J."/>
        </authorList>
    </citation>
    <scope>NUCLEOTIDE SEQUENCE [LARGE SCALE GENOMIC DNA]</scope>
    <source>
        <strain evidence="2">HUMS_12744610</strain>
    </source>
</reference>
<evidence type="ECO:0000313" key="2">
    <source>
        <dbReference type="Proteomes" id="UP001564760"/>
    </source>
</evidence>
<evidence type="ECO:0000313" key="1">
    <source>
        <dbReference type="EMBL" id="MEY8018887.1"/>
    </source>
</evidence>
<sequence>MHVDPARAASLLKRRYEPARQELLAACGLDLAAPAVLEMQRVLDTYMARSRGQTSGDAVQMRRDAT</sequence>
<comment type="caution">
    <text evidence="1">The sequence shown here is derived from an EMBL/GenBank/DDBJ whole genome shotgun (WGS) entry which is preliminary data.</text>
</comment>
<keyword evidence="2" id="KW-1185">Reference proteome</keyword>
<dbReference type="EMBL" id="JBGEDP010000002">
    <property type="protein sequence ID" value="MEY8018887.1"/>
    <property type="molecule type" value="Genomic_DNA"/>
</dbReference>
<gene>
    <name evidence="1" type="ORF">AB8998_30010</name>
</gene>
<dbReference type="RefSeq" id="WP_369741946.1">
    <property type="nucleotide sequence ID" value="NZ_JBGEDP010000002.1"/>
</dbReference>
<organism evidence="1 2">
    <name type="scientific">Mycobacterium servetii</name>
    <dbReference type="NCBI Taxonomy" id="3237418"/>
    <lineage>
        <taxon>Bacteria</taxon>
        <taxon>Bacillati</taxon>
        <taxon>Actinomycetota</taxon>
        <taxon>Actinomycetes</taxon>
        <taxon>Mycobacteriales</taxon>
        <taxon>Mycobacteriaceae</taxon>
        <taxon>Mycobacterium</taxon>
    </lineage>
</organism>
<dbReference type="Proteomes" id="UP001564760">
    <property type="component" value="Unassembled WGS sequence"/>
</dbReference>
<accession>A0ABV4C8V1</accession>
<name>A0ABV4C8V1_9MYCO</name>